<dbReference type="PROSITE" id="PS50234">
    <property type="entry name" value="VWFA"/>
    <property type="match status" value="1"/>
</dbReference>
<feature type="domain" description="VWFA" evidence="3">
    <location>
        <begin position="152"/>
        <end position="347"/>
    </location>
</feature>
<feature type="region of interest" description="Disordered" evidence="1">
    <location>
        <begin position="26"/>
        <end position="56"/>
    </location>
</feature>
<dbReference type="RefSeq" id="WP_188633447.1">
    <property type="nucleotide sequence ID" value="NZ_BMNQ01000041.1"/>
</dbReference>
<dbReference type="SUPFAM" id="SSF53300">
    <property type="entry name" value="vWA-like"/>
    <property type="match status" value="1"/>
</dbReference>
<name>A0A917PZI5_9BACI</name>
<feature type="compositionally biased region" description="Basic and acidic residues" evidence="1">
    <location>
        <begin position="438"/>
        <end position="458"/>
    </location>
</feature>
<dbReference type="Proteomes" id="UP000658382">
    <property type="component" value="Unassembled WGS sequence"/>
</dbReference>
<feature type="signal peptide" evidence="2">
    <location>
        <begin position="1"/>
        <end position="19"/>
    </location>
</feature>
<evidence type="ECO:0000256" key="2">
    <source>
        <dbReference type="SAM" id="SignalP"/>
    </source>
</evidence>
<dbReference type="InterPro" id="IPR002035">
    <property type="entry name" value="VWF_A"/>
</dbReference>
<dbReference type="PROSITE" id="PS51257">
    <property type="entry name" value="PROKAR_LIPOPROTEIN"/>
    <property type="match status" value="1"/>
</dbReference>
<gene>
    <name evidence="4" type="ORF">GCM10007063_25060</name>
</gene>
<evidence type="ECO:0000256" key="1">
    <source>
        <dbReference type="SAM" id="MobiDB-lite"/>
    </source>
</evidence>
<sequence length="458" mass="51379">MKRTFVAGFLVIFVCILLAACGSDNKTASSEEKQKEEPKQSKEEKTNEEKSPEEDFKVATTIEEIIEQDPGEYADNKYNEAAVHRALDEKNFQDKDSFQVYSHLLSLMSESGKYKEFHTFAEEFNPQIETAVSKTPGSMKLDNGKTVDGTANISILLDASGSMAQKVGGTTKMKQAKKAINNFVASMPEASNVSLRVYGHKGSNADSDKEISCDSTEMVYELQSYDEEKFADALDKFEPTGWTPIAKSISEAKKDFENAEDASQNIIYVVSDGVETCGGDPAKAAKKLHDSNIKAVVNIIGFDVDSNGQEQLLKVAEAGGGEFKTVDSGDDFKEVWEDERVRLYNEWSSWNADNYNNVSGEQTDKKNELYDKKADFMNLTYDEEGHLKDTVYYLEDNEQISDEVSEELMSLINQRQGILADYEEKFNSLLETVEEEGDQLKENINEKGDKMKEKYDNN</sequence>
<feature type="region of interest" description="Disordered" evidence="1">
    <location>
        <begin position="434"/>
        <end position="458"/>
    </location>
</feature>
<dbReference type="Pfam" id="PF00092">
    <property type="entry name" value="VWA"/>
    <property type="match status" value="1"/>
</dbReference>
<dbReference type="Gene3D" id="3.40.50.410">
    <property type="entry name" value="von Willebrand factor, type A domain"/>
    <property type="match status" value="2"/>
</dbReference>
<evidence type="ECO:0000313" key="4">
    <source>
        <dbReference type="EMBL" id="GGK01743.1"/>
    </source>
</evidence>
<dbReference type="AlphaFoldDB" id="A0A917PZI5"/>
<evidence type="ECO:0000313" key="5">
    <source>
        <dbReference type="Proteomes" id="UP000658382"/>
    </source>
</evidence>
<keyword evidence="2" id="KW-0732">Signal</keyword>
<organism evidence="4 5">
    <name type="scientific">Lentibacillus kapialis</name>
    <dbReference type="NCBI Taxonomy" id="340214"/>
    <lineage>
        <taxon>Bacteria</taxon>
        <taxon>Bacillati</taxon>
        <taxon>Bacillota</taxon>
        <taxon>Bacilli</taxon>
        <taxon>Bacillales</taxon>
        <taxon>Bacillaceae</taxon>
        <taxon>Lentibacillus</taxon>
    </lineage>
</organism>
<feature type="chain" id="PRO_5039247986" description="VWFA domain-containing protein" evidence="2">
    <location>
        <begin position="20"/>
        <end position="458"/>
    </location>
</feature>
<accession>A0A917PZI5</accession>
<dbReference type="SMART" id="SM00327">
    <property type="entry name" value="VWA"/>
    <property type="match status" value="1"/>
</dbReference>
<evidence type="ECO:0000259" key="3">
    <source>
        <dbReference type="PROSITE" id="PS50234"/>
    </source>
</evidence>
<reference evidence="4" key="1">
    <citation type="journal article" date="2014" name="Int. J. Syst. Evol. Microbiol.">
        <title>Complete genome sequence of Corynebacterium casei LMG S-19264T (=DSM 44701T), isolated from a smear-ripened cheese.</title>
        <authorList>
            <consortium name="US DOE Joint Genome Institute (JGI-PGF)"/>
            <person name="Walter F."/>
            <person name="Albersmeier A."/>
            <person name="Kalinowski J."/>
            <person name="Ruckert C."/>
        </authorList>
    </citation>
    <scope>NUCLEOTIDE SEQUENCE</scope>
    <source>
        <strain evidence="4">JCM 12580</strain>
    </source>
</reference>
<dbReference type="EMBL" id="BMNQ01000041">
    <property type="protein sequence ID" value="GGK01743.1"/>
    <property type="molecule type" value="Genomic_DNA"/>
</dbReference>
<reference evidence="4" key="2">
    <citation type="submission" date="2020-09" db="EMBL/GenBank/DDBJ databases">
        <authorList>
            <person name="Sun Q."/>
            <person name="Ohkuma M."/>
        </authorList>
    </citation>
    <scope>NUCLEOTIDE SEQUENCE</scope>
    <source>
        <strain evidence="4">JCM 12580</strain>
    </source>
</reference>
<proteinExistence type="predicted"/>
<comment type="caution">
    <text evidence="4">The sequence shown here is derived from an EMBL/GenBank/DDBJ whole genome shotgun (WGS) entry which is preliminary data.</text>
</comment>
<protein>
    <recommendedName>
        <fullName evidence="3">VWFA domain-containing protein</fullName>
    </recommendedName>
</protein>
<keyword evidence="5" id="KW-1185">Reference proteome</keyword>
<dbReference type="InterPro" id="IPR036465">
    <property type="entry name" value="vWFA_dom_sf"/>
</dbReference>
<feature type="compositionally biased region" description="Basic and acidic residues" evidence="1">
    <location>
        <begin position="29"/>
        <end position="56"/>
    </location>
</feature>